<evidence type="ECO:0000256" key="2">
    <source>
        <dbReference type="ARBA" id="ARBA00008320"/>
    </source>
</evidence>
<dbReference type="PANTHER" id="PTHR12945">
    <property type="entry name" value="TRANSLATION INITIATION FACTOR EIF3-RELATED"/>
    <property type="match status" value="1"/>
</dbReference>
<gene>
    <name evidence="8" type="ORF">KLDO_g3730</name>
</gene>
<dbReference type="AlphaFoldDB" id="A0A0A8LBJ3"/>
<comment type="subcellular location">
    <subcellularLocation>
        <location evidence="1 6">Nucleus</location>
    </subcellularLocation>
</comment>
<keyword evidence="5 6" id="KW-0539">Nucleus</keyword>
<dbReference type="GO" id="GO:0030488">
    <property type="term" value="P:tRNA methylation"/>
    <property type="evidence" value="ECO:0007669"/>
    <property type="project" value="InterPro"/>
</dbReference>
<sequence length="481" mass="54599">MAKPSCIDPLTQICPNQHVLIRLPSDNLKIVELKANAIVSLGKFGAFRVNDIVGYNLGTTFDIVYDGVKEEFVKGTQTMIGNICVLESRLKASSPAPENSSENNRALINLGNVVQEMSMEEIEAMKRESVSSEAIISKMIESHKSFHQKTVHSQEKYLKRKKQKFAKFFTVEYLDSSGLLHYLIEKGDVLRVMDISQESLGMALNLANVHSNGHYLCIDETGGLIAYAMLERMFAGNSNSTATGMIVVVHENEHPNLDLLKFSNYTDAFIQRHVKTVSVLDFFEPAKEEDVKSLFNPLTNDEISELKSNKKSAYFRRLKWYHTQLSNIELASKIFDGLLVATTLYLPTLIPRLGEKIHGSRPIVCYSQYKEPLLELSHSLYENLNYLAPSLVETRCRPYQTMRGKLHPLMTMKGGGGYLMWCHRVIPAAEPKLNEMLSEQTISEIVEQEETRESSEQMDQDEPQKKRRRHNEPEVESETNS</sequence>
<feature type="region of interest" description="Disordered" evidence="7">
    <location>
        <begin position="446"/>
        <end position="481"/>
    </location>
</feature>
<comment type="caution">
    <text evidence="8">The sequence shown here is derived from an EMBL/GenBank/DDBJ whole genome shotgun (WGS) entry which is preliminary data.</text>
</comment>
<dbReference type="Proteomes" id="UP000031516">
    <property type="component" value="Unassembled WGS sequence"/>
</dbReference>
<comment type="function">
    <text evidence="6">Substrate-binding subunit of tRNA (adenine-N1-)-methyltransferase, which catalyzes the formation of N1-methyladenine at position 58 (m1A58) in initiator methionyl-tRNA.</text>
</comment>
<dbReference type="PIRSF" id="PIRSF038170">
    <property type="entry name" value="tRNA_m1A_mtfrase"/>
    <property type="match status" value="1"/>
</dbReference>
<comment type="subunit">
    <text evidence="6">Heterotetramer.</text>
</comment>
<evidence type="ECO:0000313" key="8">
    <source>
        <dbReference type="EMBL" id="CDO95493.1"/>
    </source>
</evidence>
<comment type="similarity">
    <text evidence="2 6">Belongs to the TRM6/GCD10 family.</text>
</comment>
<dbReference type="GO" id="GO:0005634">
    <property type="term" value="C:nucleus"/>
    <property type="evidence" value="ECO:0007669"/>
    <property type="project" value="UniProtKB-SubCell"/>
</dbReference>
<dbReference type="GO" id="GO:0031515">
    <property type="term" value="C:tRNA (m1A) methyltransferase complex"/>
    <property type="evidence" value="ECO:0007669"/>
    <property type="project" value="UniProtKB-UniRule"/>
</dbReference>
<name>A0A0A8LBJ3_9SACH</name>
<dbReference type="PANTHER" id="PTHR12945:SF0">
    <property type="entry name" value="TRNA (ADENINE(58)-N(1))-METHYLTRANSFERASE NON-CATALYTIC SUBUNIT TRM6"/>
    <property type="match status" value="1"/>
</dbReference>
<dbReference type="Pfam" id="PF04189">
    <property type="entry name" value="Gcd10p"/>
    <property type="match status" value="1"/>
</dbReference>
<reference evidence="8 9" key="1">
    <citation type="submission" date="2014-03" db="EMBL/GenBank/DDBJ databases">
        <title>The genome of Kluyveromyces dobzhanskii.</title>
        <authorList>
            <person name="Nystedt B."/>
            <person name="Astrom S."/>
        </authorList>
    </citation>
    <scope>NUCLEOTIDE SEQUENCE [LARGE SCALE GENOMIC DNA]</scope>
    <source>
        <strain evidence="8 9">CBS 2104</strain>
    </source>
</reference>
<keyword evidence="4 6" id="KW-0819">tRNA processing</keyword>
<evidence type="ECO:0000256" key="5">
    <source>
        <dbReference type="ARBA" id="ARBA00023242"/>
    </source>
</evidence>
<evidence type="ECO:0000256" key="4">
    <source>
        <dbReference type="ARBA" id="ARBA00022694"/>
    </source>
</evidence>
<organism evidence="8 9">
    <name type="scientific">Kluyveromyces dobzhanskii CBS 2104</name>
    <dbReference type="NCBI Taxonomy" id="1427455"/>
    <lineage>
        <taxon>Eukaryota</taxon>
        <taxon>Fungi</taxon>
        <taxon>Dikarya</taxon>
        <taxon>Ascomycota</taxon>
        <taxon>Saccharomycotina</taxon>
        <taxon>Saccharomycetes</taxon>
        <taxon>Saccharomycetales</taxon>
        <taxon>Saccharomycetaceae</taxon>
        <taxon>Kluyveromyces</taxon>
    </lineage>
</organism>
<evidence type="ECO:0000313" key="9">
    <source>
        <dbReference type="Proteomes" id="UP000031516"/>
    </source>
</evidence>
<dbReference type="InterPro" id="IPR017423">
    <property type="entry name" value="TRM6"/>
</dbReference>
<evidence type="ECO:0000256" key="7">
    <source>
        <dbReference type="SAM" id="MobiDB-lite"/>
    </source>
</evidence>
<protein>
    <recommendedName>
        <fullName evidence="3 6">tRNA (adenine(58)-N(1))-methyltransferase non-catalytic subunit TRM6</fullName>
    </recommendedName>
</protein>
<dbReference type="OrthoDB" id="10254665at2759"/>
<proteinExistence type="inferred from homology"/>
<keyword evidence="9" id="KW-1185">Reference proteome</keyword>
<evidence type="ECO:0000256" key="6">
    <source>
        <dbReference type="PIRNR" id="PIRNR038170"/>
    </source>
</evidence>
<dbReference type="EMBL" id="CCBQ010000045">
    <property type="protein sequence ID" value="CDO95493.1"/>
    <property type="molecule type" value="Genomic_DNA"/>
</dbReference>
<evidence type="ECO:0000256" key="3">
    <source>
        <dbReference type="ARBA" id="ARBA00021704"/>
    </source>
</evidence>
<accession>A0A0A8LBJ3</accession>
<evidence type="ECO:0000256" key="1">
    <source>
        <dbReference type="ARBA" id="ARBA00004123"/>
    </source>
</evidence>